<dbReference type="PROSITE" id="PS51485">
    <property type="entry name" value="PHYTOCYANIN"/>
    <property type="match status" value="1"/>
</dbReference>
<evidence type="ECO:0000256" key="13">
    <source>
        <dbReference type="SAM" id="SignalP"/>
    </source>
</evidence>
<evidence type="ECO:0000256" key="1">
    <source>
        <dbReference type="ARBA" id="ARBA00004479"/>
    </source>
</evidence>
<dbReference type="EMBL" id="OX459119">
    <property type="protein sequence ID" value="CAI9093862.1"/>
    <property type="molecule type" value="Genomic_DNA"/>
</dbReference>
<keyword evidence="10" id="KW-1015">Disulfide bond</keyword>
<evidence type="ECO:0000256" key="2">
    <source>
        <dbReference type="ARBA" id="ARBA00022448"/>
    </source>
</evidence>
<keyword evidence="8" id="KW-0186">Copper</keyword>
<evidence type="ECO:0000256" key="12">
    <source>
        <dbReference type="SAM" id="Phobius"/>
    </source>
</evidence>
<evidence type="ECO:0000256" key="5">
    <source>
        <dbReference type="ARBA" id="ARBA00022729"/>
    </source>
</evidence>
<keyword evidence="11" id="KW-0325">Glycoprotein</keyword>
<keyword evidence="7 12" id="KW-1133">Transmembrane helix</keyword>
<keyword evidence="2" id="KW-0813">Transport</keyword>
<dbReference type="InterPro" id="IPR003245">
    <property type="entry name" value="Phytocyanin_dom"/>
</dbReference>
<evidence type="ECO:0000313" key="16">
    <source>
        <dbReference type="Proteomes" id="UP001161247"/>
    </source>
</evidence>
<sequence>MASKAFFIAVAVFATIFAPTMATQFVVGDDKGWTLGVDYAKWAEGKEFHVGDMLMFNYPPGKHNVLKVNGTDFKQCTKPLGAEPLTSGSDMITLAAPGKKWYICGVANHCNQGPMKLVINVWPEGYSPTPAPQPGSAYGITAPSLMIAALVSMIVWIMI</sequence>
<keyword evidence="5 13" id="KW-0732">Signal</keyword>
<evidence type="ECO:0000256" key="4">
    <source>
        <dbReference type="ARBA" id="ARBA00022723"/>
    </source>
</evidence>
<accession>A0AAV1CEK8</accession>
<dbReference type="GO" id="GO:0046872">
    <property type="term" value="F:metal ion binding"/>
    <property type="evidence" value="ECO:0007669"/>
    <property type="project" value="UniProtKB-KW"/>
</dbReference>
<evidence type="ECO:0000256" key="11">
    <source>
        <dbReference type="ARBA" id="ARBA00023180"/>
    </source>
</evidence>
<evidence type="ECO:0000256" key="8">
    <source>
        <dbReference type="ARBA" id="ARBA00023008"/>
    </source>
</evidence>
<evidence type="ECO:0000256" key="9">
    <source>
        <dbReference type="ARBA" id="ARBA00023136"/>
    </source>
</evidence>
<protein>
    <submittedName>
        <fullName evidence="15">OLC1v1029452C1</fullName>
    </submittedName>
</protein>
<evidence type="ECO:0000256" key="10">
    <source>
        <dbReference type="ARBA" id="ARBA00023157"/>
    </source>
</evidence>
<gene>
    <name evidence="15" type="ORF">OLC1_LOCUS5177</name>
</gene>
<keyword evidence="4" id="KW-0479">Metal-binding</keyword>
<evidence type="ECO:0000256" key="3">
    <source>
        <dbReference type="ARBA" id="ARBA00022692"/>
    </source>
</evidence>
<evidence type="ECO:0000256" key="7">
    <source>
        <dbReference type="ARBA" id="ARBA00022989"/>
    </source>
</evidence>
<keyword evidence="6" id="KW-0249">Electron transport</keyword>
<dbReference type="GO" id="GO:0009610">
    <property type="term" value="P:response to symbiotic fungus"/>
    <property type="evidence" value="ECO:0007669"/>
    <property type="project" value="UniProtKB-ARBA"/>
</dbReference>
<dbReference type="GO" id="GO:0009055">
    <property type="term" value="F:electron transfer activity"/>
    <property type="evidence" value="ECO:0007669"/>
    <property type="project" value="InterPro"/>
</dbReference>
<dbReference type="Pfam" id="PF02298">
    <property type="entry name" value="Cu_bind_like"/>
    <property type="match status" value="1"/>
</dbReference>
<keyword evidence="3 12" id="KW-0812">Transmembrane</keyword>
<comment type="subcellular location">
    <subcellularLocation>
        <location evidence="1">Membrane</location>
        <topology evidence="1">Single-pass type I membrane protein</topology>
    </subcellularLocation>
</comment>
<feature type="signal peptide" evidence="13">
    <location>
        <begin position="1"/>
        <end position="22"/>
    </location>
</feature>
<dbReference type="Gene3D" id="2.60.40.420">
    <property type="entry name" value="Cupredoxins - blue copper proteins"/>
    <property type="match status" value="1"/>
</dbReference>
<dbReference type="SUPFAM" id="SSF49503">
    <property type="entry name" value="Cupredoxins"/>
    <property type="match status" value="1"/>
</dbReference>
<dbReference type="FunFam" id="2.60.40.420:FF:000067">
    <property type="entry name" value="Cupredoxin superfamily protein"/>
    <property type="match status" value="1"/>
</dbReference>
<dbReference type="AlphaFoldDB" id="A0AAV1CEK8"/>
<dbReference type="Proteomes" id="UP001161247">
    <property type="component" value="Chromosome 2"/>
</dbReference>
<dbReference type="InterPro" id="IPR008972">
    <property type="entry name" value="Cupredoxin"/>
</dbReference>
<keyword evidence="16" id="KW-1185">Reference proteome</keyword>
<dbReference type="PANTHER" id="PTHR33021">
    <property type="entry name" value="BLUE COPPER PROTEIN"/>
    <property type="match status" value="1"/>
</dbReference>
<dbReference type="GO" id="GO:0005886">
    <property type="term" value="C:plasma membrane"/>
    <property type="evidence" value="ECO:0007669"/>
    <property type="project" value="TreeGrafter"/>
</dbReference>
<evidence type="ECO:0000313" key="15">
    <source>
        <dbReference type="EMBL" id="CAI9093862.1"/>
    </source>
</evidence>
<keyword evidence="9 12" id="KW-0472">Membrane</keyword>
<feature type="domain" description="Phytocyanin" evidence="14">
    <location>
        <begin position="23"/>
        <end position="123"/>
    </location>
</feature>
<evidence type="ECO:0000256" key="6">
    <source>
        <dbReference type="ARBA" id="ARBA00022982"/>
    </source>
</evidence>
<reference evidence="15" key="1">
    <citation type="submission" date="2023-03" db="EMBL/GenBank/DDBJ databases">
        <authorList>
            <person name="Julca I."/>
        </authorList>
    </citation>
    <scope>NUCLEOTIDE SEQUENCE</scope>
</reference>
<feature type="transmembrane region" description="Helical" evidence="12">
    <location>
        <begin position="137"/>
        <end position="158"/>
    </location>
</feature>
<evidence type="ECO:0000259" key="14">
    <source>
        <dbReference type="PROSITE" id="PS51485"/>
    </source>
</evidence>
<dbReference type="CDD" id="cd04216">
    <property type="entry name" value="Phytocyanin"/>
    <property type="match status" value="1"/>
</dbReference>
<dbReference type="InterPro" id="IPR039391">
    <property type="entry name" value="Phytocyanin-like"/>
</dbReference>
<name>A0AAV1CEK8_OLDCO</name>
<organism evidence="15 16">
    <name type="scientific">Oldenlandia corymbosa var. corymbosa</name>
    <dbReference type="NCBI Taxonomy" id="529605"/>
    <lineage>
        <taxon>Eukaryota</taxon>
        <taxon>Viridiplantae</taxon>
        <taxon>Streptophyta</taxon>
        <taxon>Embryophyta</taxon>
        <taxon>Tracheophyta</taxon>
        <taxon>Spermatophyta</taxon>
        <taxon>Magnoliopsida</taxon>
        <taxon>eudicotyledons</taxon>
        <taxon>Gunneridae</taxon>
        <taxon>Pentapetalae</taxon>
        <taxon>asterids</taxon>
        <taxon>lamiids</taxon>
        <taxon>Gentianales</taxon>
        <taxon>Rubiaceae</taxon>
        <taxon>Rubioideae</taxon>
        <taxon>Spermacoceae</taxon>
        <taxon>Hedyotis-Oldenlandia complex</taxon>
        <taxon>Oldenlandia</taxon>
    </lineage>
</organism>
<proteinExistence type="predicted"/>
<feature type="chain" id="PRO_5043583919" evidence="13">
    <location>
        <begin position="23"/>
        <end position="159"/>
    </location>
</feature>
<dbReference type="PANTHER" id="PTHR33021:SF408">
    <property type="entry name" value="PHYTOCYANIN DOMAIN-CONTAINING PROTEIN"/>
    <property type="match status" value="1"/>
</dbReference>